<evidence type="ECO:0000313" key="5">
    <source>
        <dbReference type="EMBL" id="TGV01585.1"/>
    </source>
</evidence>
<evidence type="ECO:0000256" key="2">
    <source>
        <dbReference type="ARBA" id="ARBA00022723"/>
    </source>
</evidence>
<dbReference type="InterPro" id="IPR041492">
    <property type="entry name" value="HAD_2"/>
</dbReference>
<dbReference type="RefSeq" id="WP_135878013.1">
    <property type="nucleotide sequence ID" value="NZ_SRSO01000022.1"/>
</dbReference>
<dbReference type="OrthoDB" id="9809962at2"/>
<keyword evidence="2" id="KW-0479">Metal-binding</keyword>
<dbReference type="Gene3D" id="3.40.50.1000">
    <property type="entry name" value="HAD superfamily/HAD-like"/>
    <property type="match status" value="1"/>
</dbReference>
<reference evidence="5 6" key="1">
    <citation type="submission" date="2019-04" db="EMBL/GenBank/DDBJ databases">
        <authorList>
            <person name="Liu A."/>
        </authorList>
    </citation>
    <scope>NUCLEOTIDE SEQUENCE [LARGE SCALE GENOMIC DNA]</scope>
    <source>
        <strain evidence="5 6">RZ03</strain>
    </source>
</reference>
<keyword evidence="3 5" id="KW-0378">Hydrolase</keyword>
<dbReference type="SFLD" id="SFLDG01129">
    <property type="entry name" value="C1.5:_HAD__Beta-PGM__Phosphata"/>
    <property type="match status" value="1"/>
</dbReference>
<gene>
    <name evidence="5" type="ORF">EM932_14995</name>
</gene>
<accession>A0A4S1DUS4</accession>
<proteinExistence type="predicted"/>
<organism evidence="5 6">
    <name type="scientific">Flavivirga rizhaonensis</name>
    <dbReference type="NCBI Taxonomy" id="2559571"/>
    <lineage>
        <taxon>Bacteria</taxon>
        <taxon>Pseudomonadati</taxon>
        <taxon>Bacteroidota</taxon>
        <taxon>Flavobacteriia</taxon>
        <taxon>Flavobacteriales</taxon>
        <taxon>Flavobacteriaceae</taxon>
        <taxon>Flavivirga</taxon>
    </lineage>
</organism>
<dbReference type="Proteomes" id="UP000307602">
    <property type="component" value="Unassembled WGS sequence"/>
</dbReference>
<dbReference type="InterPro" id="IPR036412">
    <property type="entry name" value="HAD-like_sf"/>
</dbReference>
<dbReference type="AlphaFoldDB" id="A0A4S1DUS4"/>
<protein>
    <submittedName>
        <fullName evidence="5">HAD family hydrolase</fullName>
    </submittedName>
</protein>
<sequence length="224" mass="26374">MTTKTNKTVIFDLDDTLYNEIDFLKSAYKDISKEIANDVNTDAESIYNDMLAYYYKNENVFEVVIKKYCTCYSIQDLLRVYRNHQPKLELSKDRQDVLNSLKNKHINLGLLTDGRSVQQRNKIKALNLEEWFSEIIISEEYGSEKPDINNYKYFEKVYGKGSYYYVGDNIRKDFITPNKLDWTTICLADKGLNIHKQDKVFTLNEEYLAKYTVSKFADILSFID</sequence>
<dbReference type="PANTHER" id="PTHR46470">
    <property type="entry name" value="N-ACYLNEURAMINATE-9-PHOSPHATASE"/>
    <property type="match status" value="1"/>
</dbReference>
<keyword evidence="6" id="KW-1185">Reference proteome</keyword>
<dbReference type="GO" id="GO:0044281">
    <property type="term" value="P:small molecule metabolic process"/>
    <property type="evidence" value="ECO:0007669"/>
    <property type="project" value="UniProtKB-ARBA"/>
</dbReference>
<dbReference type="InterPro" id="IPR023214">
    <property type="entry name" value="HAD_sf"/>
</dbReference>
<evidence type="ECO:0000256" key="4">
    <source>
        <dbReference type="ARBA" id="ARBA00022842"/>
    </source>
</evidence>
<evidence type="ECO:0000256" key="1">
    <source>
        <dbReference type="ARBA" id="ARBA00001946"/>
    </source>
</evidence>
<dbReference type="Pfam" id="PF13419">
    <property type="entry name" value="HAD_2"/>
    <property type="match status" value="1"/>
</dbReference>
<keyword evidence="4" id="KW-0460">Magnesium</keyword>
<dbReference type="GO" id="GO:0016791">
    <property type="term" value="F:phosphatase activity"/>
    <property type="evidence" value="ECO:0007669"/>
    <property type="project" value="TreeGrafter"/>
</dbReference>
<evidence type="ECO:0000313" key="6">
    <source>
        <dbReference type="Proteomes" id="UP000307602"/>
    </source>
</evidence>
<dbReference type="InterPro" id="IPR006439">
    <property type="entry name" value="HAD-SF_hydro_IA"/>
</dbReference>
<dbReference type="EMBL" id="SRSO01000022">
    <property type="protein sequence ID" value="TGV01585.1"/>
    <property type="molecule type" value="Genomic_DNA"/>
</dbReference>
<dbReference type="Gene3D" id="1.10.150.520">
    <property type="match status" value="1"/>
</dbReference>
<dbReference type="InterPro" id="IPR051400">
    <property type="entry name" value="HAD-like_hydrolase"/>
</dbReference>
<dbReference type="NCBIfam" id="TIGR01549">
    <property type="entry name" value="HAD-SF-IA-v1"/>
    <property type="match status" value="1"/>
</dbReference>
<evidence type="ECO:0000256" key="3">
    <source>
        <dbReference type="ARBA" id="ARBA00022801"/>
    </source>
</evidence>
<dbReference type="SUPFAM" id="SSF56784">
    <property type="entry name" value="HAD-like"/>
    <property type="match status" value="1"/>
</dbReference>
<comment type="cofactor">
    <cofactor evidence="1">
        <name>Mg(2+)</name>
        <dbReference type="ChEBI" id="CHEBI:18420"/>
    </cofactor>
</comment>
<dbReference type="PANTHER" id="PTHR46470:SF2">
    <property type="entry name" value="GLYCERALDEHYDE 3-PHOSPHATE PHOSPHATASE"/>
    <property type="match status" value="1"/>
</dbReference>
<comment type="caution">
    <text evidence="5">The sequence shown here is derived from an EMBL/GenBank/DDBJ whole genome shotgun (WGS) entry which is preliminary data.</text>
</comment>
<dbReference type="GO" id="GO:0046872">
    <property type="term" value="F:metal ion binding"/>
    <property type="evidence" value="ECO:0007669"/>
    <property type="project" value="UniProtKB-KW"/>
</dbReference>
<dbReference type="SFLD" id="SFLDS00003">
    <property type="entry name" value="Haloacid_Dehalogenase"/>
    <property type="match status" value="1"/>
</dbReference>
<name>A0A4S1DUS4_9FLAO</name>